<accession>A0ABP7B6H9</accession>
<keyword evidence="4" id="KW-1185">Reference proteome</keyword>
<dbReference type="SUPFAM" id="SSF52266">
    <property type="entry name" value="SGNH hydrolase"/>
    <property type="match status" value="1"/>
</dbReference>
<feature type="transmembrane region" description="Helical" evidence="1">
    <location>
        <begin position="12"/>
        <end position="31"/>
    </location>
</feature>
<keyword evidence="1" id="KW-0472">Membrane</keyword>
<dbReference type="InterPro" id="IPR013830">
    <property type="entry name" value="SGNH_hydro"/>
</dbReference>
<evidence type="ECO:0000313" key="3">
    <source>
        <dbReference type="EMBL" id="GAA3649407.1"/>
    </source>
</evidence>
<dbReference type="EMBL" id="BAAAYV010000004">
    <property type="protein sequence ID" value="GAA3649407.1"/>
    <property type="molecule type" value="Genomic_DNA"/>
</dbReference>
<protein>
    <recommendedName>
        <fullName evidence="2">SGNH hydrolase-type esterase domain-containing protein</fullName>
    </recommendedName>
</protein>
<dbReference type="CDD" id="cd00229">
    <property type="entry name" value="SGNH_hydrolase"/>
    <property type="match status" value="1"/>
</dbReference>
<proteinExistence type="predicted"/>
<dbReference type="Pfam" id="PF13472">
    <property type="entry name" value="Lipase_GDSL_2"/>
    <property type="match status" value="1"/>
</dbReference>
<name>A0ABP7B6H9_9MICO</name>
<reference evidence="4" key="1">
    <citation type="journal article" date="2019" name="Int. J. Syst. Evol. Microbiol.">
        <title>The Global Catalogue of Microorganisms (GCM) 10K type strain sequencing project: providing services to taxonomists for standard genome sequencing and annotation.</title>
        <authorList>
            <consortium name="The Broad Institute Genomics Platform"/>
            <consortium name="The Broad Institute Genome Sequencing Center for Infectious Disease"/>
            <person name="Wu L."/>
            <person name="Ma J."/>
        </authorList>
    </citation>
    <scope>NUCLEOTIDE SEQUENCE [LARGE SCALE GENOMIC DNA]</scope>
    <source>
        <strain evidence="4">JCM 16546</strain>
    </source>
</reference>
<comment type="caution">
    <text evidence="3">The sequence shown here is derived from an EMBL/GenBank/DDBJ whole genome shotgun (WGS) entry which is preliminary data.</text>
</comment>
<evidence type="ECO:0000259" key="2">
    <source>
        <dbReference type="Pfam" id="PF13472"/>
    </source>
</evidence>
<organism evidence="3 4">
    <name type="scientific">Microbacterium marinilacus</name>
    <dbReference type="NCBI Taxonomy" id="415209"/>
    <lineage>
        <taxon>Bacteria</taxon>
        <taxon>Bacillati</taxon>
        <taxon>Actinomycetota</taxon>
        <taxon>Actinomycetes</taxon>
        <taxon>Micrococcales</taxon>
        <taxon>Microbacteriaceae</taxon>
        <taxon>Microbacterium</taxon>
    </lineage>
</organism>
<dbReference type="Gene3D" id="3.40.50.1110">
    <property type="entry name" value="SGNH hydrolase"/>
    <property type="match status" value="1"/>
</dbReference>
<evidence type="ECO:0000313" key="4">
    <source>
        <dbReference type="Proteomes" id="UP001410795"/>
    </source>
</evidence>
<dbReference type="RefSeq" id="WP_246604114.1">
    <property type="nucleotide sequence ID" value="NZ_BAAAYV010000004.1"/>
</dbReference>
<dbReference type="InterPro" id="IPR036514">
    <property type="entry name" value="SGNH_hydro_sf"/>
</dbReference>
<gene>
    <name evidence="3" type="ORF">GCM10022202_06340</name>
</gene>
<dbReference type="Proteomes" id="UP001410795">
    <property type="component" value="Unassembled WGS sequence"/>
</dbReference>
<feature type="domain" description="SGNH hydrolase-type esterase" evidence="2">
    <location>
        <begin position="67"/>
        <end position="235"/>
    </location>
</feature>
<evidence type="ECO:0000256" key="1">
    <source>
        <dbReference type="SAM" id="Phobius"/>
    </source>
</evidence>
<keyword evidence="1" id="KW-0812">Transmembrane</keyword>
<keyword evidence="1" id="KW-1133">Transmembrane helix</keyword>
<sequence length="268" mass="28434">MASAIRPHRTVLALIAMAVVAVVAAIVVGALRPWSAPVAEVEQAAAAEPAAITPAAIHLPEEPEVLVFGDSWTYGMSATPIERGYAYVLADLISGTTVVDGVPGSGYVRPDRPDFGSRIAELDPEASYDLIILQGSINDRWEPAEGYRDAVNAAWDALAATYPETPIVVLGPAPQVLPVEEPTARIDGDLAALAAERQWWYISPLQDEWITTQNYETVIDTSEVARNHPSLAGHAYLAQRLADALDRIVDPATSLEAADAGAPEPAGP</sequence>